<dbReference type="OrthoDB" id="3138711at2759"/>
<dbReference type="EMBL" id="CM032183">
    <property type="protein sequence ID" value="KAG7095745.1"/>
    <property type="molecule type" value="Genomic_DNA"/>
</dbReference>
<dbReference type="KEGG" id="more:E1B28_006455"/>
<dbReference type="Proteomes" id="UP001049176">
    <property type="component" value="Chromosome 3"/>
</dbReference>
<accession>A0A9P7S5N4</accession>
<reference evidence="1" key="1">
    <citation type="journal article" date="2021" name="Genome Biol. Evol.">
        <title>The assembled and annotated genome of the fairy-ring fungus Marasmius oreades.</title>
        <authorList>
            <person name="Hiltunen M."/>
            <person name="Ament-Velasquez S.L."/>
            <person name="Johannesson H."/>
        </authorList>
    </citation>
    <scope>NUCLEOTIDE SEQUENCE</scope>
    <source>
        <strain evidence="1">03SP1</strain>
    </source>
</reference>
<sequence>MFDEALFPVPSYEAFEDDHDCDIFSDSIYPNERLLNLHFADDTMRREYAVYNRLEYLQGTLLPHAYGSHEVTLPTGRMVNGFIMEIAIGHTLGSIPLETWPESAQTQLMRPVLLVHETTSTLS</sequence>
<name>A0A9P7S5N4_9AGAR</name>
<dbReference type="RefSeq" id="XP_043012215.1">
    <property type="nucleotide sequence ID" value="XM_043151122.1"/>
</dbReference>
<gene>
    <name evidence="1" type="ORF">E1B28_006455</name>
</gene>
<evidence type="ECO:0000313" key="1">
    <source>
        <dbReference type="EMBL" id="KAG7095745.1"/>
    </source>
</evidence>
<evidence type="ECO:0000313" key="2">
    <source>
        <dbReference type="Proteomes" id="UP001049176"/>
    </source>
</evidence>
<comment type="caution">
    <text evidence="1">The sequence shown here is derived from an EMBL/GenBank/DDBJ whole genome shotgun (WGS) entry which is preliminary data.</text>
</comment>
<proteinExistence type="predicted"/>
<protein>
    <submittedName>
        <fullName evidence="1">Uncharacterized protein</fullName>
    </submittedName>
</protein>
<dbReference type="GeneID" id="66075531"/>
<organism evidence="1 2">
    <name type="scientific">Marasmius oreades</name>
    <name type="common">fairy-ring Marasmius</name>
    <dbReference type="NCBI Taxonomy" id="181124"/>
    <lineage>
        <taxon>Eukaryota</taxon>
        <taxon>Fungi</taxon>
        <taxon>Dikarya</taxon>
        <taxon>Basidiomycota</taxon>
        <taxon>Agaricomycotina</taxon>
        <taxon>Agaricomycetes</taxon>
        <taxon>Agaricomycetidae</taxon>
        <taxon>Agaricales</taxon>
        <taxon>Marasmiineae</taxon>
        <taxon>Marasmiaceae</taxon>
        <taxon>Marasmius</taxon>
    </lineage>
</organism>
<keyword evidence="2" id="KW-1185">Reference proteome</keyword>
<dbReference type="AlphaFoldDB" id="A0A9P7S5N4"/>